<comment type="similarity">
    <text evidence="3">Belongs to the WD repeat MDV1/CAF4 family.</text>
</comment>
<feature type="repeat" description="WD" evidence="6">
    <location>
        <begin position="969"/>
        <end position="1010"/>
    </location>
</feature>
<feature type="repeat" description="WD" evidence="6">
    <location>
        <begin position="1221"/>
        <end position="1262"/>
    </location>
</feature>
<dbReference type="PANTHER" id="PTHR22847">
    <property type="entry name" value="WD40 REPEAT PROTEIN"/>
    <property type="match status" value="1"/>
</dbReference>
<feature type="domain" description="NACHT" evidence="8">
    <location>
        <begin position="201"/>
        <end position="350"/>
    </location>
</feature>
<dbReference type="InterPro" id="IPR036322">
    <property type="entry name" value="WD40_repeat_dom_sf"/>
</dbReference>
<dbReference type="Pfam" id="PF00400">
    <property type="entry name" value="WD40"/>
    <property type="match status" value="7"/>
</dbReference>
<dbReference type="InterPro" id="IPR015943">
    <property type="entry name" value="WD40/YVTN_repeat-like_dom_sf"/>
</dbReference>
<dbReference type="Gene3D" id="3.40.50.300">
    <property type="entry name" value="P-loop containing nucleotide triphosphate hydrolases"/>
    <property type="match status" value="1"/>
</dbReference>
<dbReference type="InterPro" id="IPR020472">
    <property type="entry name" value="WD40_PAC1"/>
</dbReference>
<evidence type="ECO:0000256" key="4">
    <source>
        <dbReference type="ARBA" id="ARBA00039789"/>
    </source>
</evidence>
<dbReference type="SUPFAM" id="SSF50998">
    <property type="entry name" value="Quinoprotein alcohol dehydrogenase-like"/>
    <property type="match status" value="1"/>
</dbReference>
<dbReference type="InterPro" id="IPR019775">
    <property type="entry name" value="WD40_repeat_CS"/>
</dbReference>
<dbReference type="CDD" id="cd00200">
    <property type="entry name" value="WD40"/>
    <property type="match status" value="2"/>
</dbReference>
<feature type="repeat" description="WD" evidence="6">
    <location>
        <begin position="1011"/>
        <end position="1052"/>
    </location>
</feature>
<dbReference type="InterPro" id="IPR027417">
    <property type="entry name" value="P-loop_NTPase"/>
</dbReference>
<dbReference type="Gene3D" id="2.130.10.10">
    <property type="entry name" value="YVTN repeat-like/Quinoprotein amine dehydrogenase"/>
    <property type="match status" value="6"/>
</dbReference>
<dbReference type="PROSITE" id="PS00678">
    <property type="entry name" value="WD_REPEATS_1"/>
    <property type="match status" value="12"/>
</dbReference>
<dbReference type="SUPFAM" id="SSF52540">
    <property type="entry name" value="P-loop containing nucleoside triphosphate hydrolases"/>
    <property type="match status" value="1"/>
</dbReference>
<feature type="repeat" description="WD" evidence="6">
    <location>
        <begin position="801"/>
        <end position="842"/>
    </location>
</feature>
<protein>
    <recommendedName>
        <fullName evidence="4">Mitochondrial division protein 1</fullName>
    </recommendedName>
</protein>
<dbReference type="InterPro" id="IPR011047">
    <property type="entry name" value="Quinoprotein_ADH-like_sf"/>
</dbReference>
<evidence type="ECO:0000256" key="3">
    <source>
        <dbReference type="ARBA" id="ARBA00038415"/>
    </source>
</evidence>
<dbReference type="InterPro" id="IPR007111">
    <property type="entry name" value="NACHT_NTPase"/>
</dbReference>
<dbReference type="PRINTS" id="PR00320">
    <property type="entry name" value="GPROTEINBRPT"/>
</dbReference>
<name>A0ABQ8FRH6_9PEZI</name>
<feature type="repeat" description="WD" evidence="6">
    <location>
        <begin position="1095"/>
        <end position="1136"/>
    </location>
</feature>
<dbReference type="InterPro" id="IPR001680">
    <property type="entry name" value="WD40_rpt"/>
</dbReference>
<feature type="repeat" description="WD" evidence="6">
    <location>
        <begin position="885"/>
        <end position="926"/>
    </location>
</feature>
<dbReference type="Pfam" id="PF24883">
    <property type="entry name" value="NPHP3_N"/>
    <property type="match status" value="1"/>
</dbReference>
<proteinExistence type="inferred from homology"/>
<comment type="function">
    <text evidence="5">Involved in mitochondrial fission. Acts as an adapter protein required to form mitochondrial fission complexes. Formation of these complexes is required to promote constriction and fission of the mitochondrial compartment at a late step in mitochondrial division.</text>
</comment>
<comment type="caution">
    <text evidence="9">The sequence shown here is derived from an EMBL/GenBank/DDBJ whole genome shotgun (WGS) entry which is preliminary data.</text>
</comment>
<accession>A0ABQ8FRH6</accession>
<dbReference type="InterPro" id="IPR018391">
    <property type="entry name" value="PQQ_b-propeller_rpt"/>
</dbReference>
<dbReference type="PROSITE" id="PS50082">
    <property type="entry name" value="WD_REPEATS_2"/>
    <property type="match status" value="12"/>
</dbReference>
<dbReference type="Pfam" id="PF23414">
    <property type="entry name" value="Beta-prop_EML_2"/>
    <property type="match status" value="1"/>
</dbReference>
<evidence type="ECO:0000256" key="6">
    <source>
        <dbReference type="PROSITE-ProRule" id="PRU00221"/>
    </source>
</evidence>
<dbReference type="PROSITE" id="PS50294">
    <property type="entry name" value="WD_REPEATS_REGION"/>
    <property type="match status" value="12"/>
</dbReference>
<reference evidence="9 10" key="1">
    <citation type="journal article" date="2021" name="Nat. Commun.">
        <title>Genetic determinants of endophytism in the Arabidopsis root mycobiome.</title>
        <authorList>
            <person name="Mesny F."/>
            <person name="Miyauchi S."/>
            <person name="Thiergart T."/>
            <person name="Pickel B."/>
            <person name="Atanasova L."/>
            <person name="Karlsson M."/>
            <person name="Huettel B."/>
            <person name="Barry K.W."/>
            <person name="Haridas S."/>
            <person name="Chen C."/>
            <person name="Bauer D."/>
            <person name="Andreopoulos W."/>
            <person name="Pangilinan J."/>
            <person name="LaButti K."/>
            <person name="Riley R."/>
            <person name="Lipzen A."/>
            <person name="Clum A."/>
            <person name="Drula E."/>
            <person name="Henrissat B."/>
            <person name="Kohler A."/>
            <person name="Grigoriev I.V."/>
            <person name="Martin F.M."/>
            <person name="Hacquard S."/>
        </authorList>
    </citation>
    <scope>NUCLEOTIDE SEQUENCE [LARGE SCALE GENOMIC DNA]</scope>
    <source>
        <strain evidence="9 10">MPI-SDFR-AT-0080</strain>
    </source>
</reference>
<evidence type="ECO:0000256" key="1">
    <source>
        <dbReference type="ARBA" id="ARBA00022574"/>
    </source>
</evidence>
<feature type="repeat" description="WD" evidence="6">
    <location>
        <begin position="1053"/>
        <end position="1094"/>
    </location>
</feature>
<gene>
    <name evidence="9" type="ORF">B0J12DRAFT_706024</name>
</gene>
<dbReference type="SMART" id="SM00320">
    <property type="entry name" value="WD40"/>
    <property type="match status" value="12"/>
</dbReference>
<keyword evidence="1 6" id="KW-0853">WD repeat</keyword>
<evidence type="ECO:0000256" key="2">
    <source>
        <dbReference type="ARBA" id="ARBA00022737"/>
    </source>
</evidence>
<evidence type="ECO:0000256" key="7">
    <source>
        <dbReference type="SAM" id="Coils"/>
    </source>
</evidence>
<dbReference type="InterPro" id="IPR056884">
    <property type="entry name" value="NPHP3-like_N"/>
</dbReference>
<feature type="repeat" description="WD" evidence="6">
    <location>
        <begin position="843"/>
        <end position="884"/>
    </location>
</feature>
<dbReference type="EMBL" id="JAGTJR010000094">
    <property type="protein sequence ID" value="KAH7012024.1"/>
    <property type="molecule type" value="Genomic_DNA"/>
</dbReference>
<dbReference type="PANTHER" id="PTHR22847:SF637">
    <property type="entry name" value="WD REPEAT DOMAIN 5B"/>
    <property type="match status" value="1"/>
</dbReference>
<evidence type="ECO:0000256" key="5">
    <source>
        <dbReference type="ARBA" id="ARBA00043913"/>
    </source>
</evidence>
<evidence type="ECO:0000313" key="10">
    <source>
        <dbReference type="Proteomes" id="UP000774617"/>
    </source>
</evidence>
<feature type="repeat" description="WD" evidence="6">
    <location>
        <begin position="1137"/>
        <end position="1178"/>
    </location>
</feature>
<keyword evidence="7" id="KW-0175">Coiled coil</keyword>
<feature type="repeat" description="WD" evidence="6">
    <location>
        <begin position="1179"/>
        <end position="1220"/>
    </location>
</feature>
<evidence type="ECO:0000313" key="9">
    <source>
        <dbReference type="EMBL" id="KAH7012024.1"/>
    </source>
</evidence>
<organism evidence="9 10">
    <name type="scientific">Macrophomina phaseolina</name>
    <dbReference type="NCBI Taxonomy" id="35725"/>
    <lineage>
        <taxon>Eukaryota</taxon>
        <taxon>Fungi</taxon>
        <taxon>Dikarya</taxon>
        <taxon>Ascomycota</taxon>
        <taxon>Pezizomycotina</taxon>
        <taxon>Dothideomycetes</taxon>
        <taxon>Dothideomycetes incertae sedis</taxon>
        <taxon>Botryosphaeriales</taxon>
        <taxon>Botryosphaeriaceae</taxon>
        <taxon>Macrophomina</taxon>
    </lineage>
</organism>
<feature type="repeat" description="WD" evidence="6">
    <location>
        <begin position="759"/>
        <end position="800"/>
    </location>
</feature>
<evidence type="ECO:0000259" key="8">
    <source>
        <dbReference type="PROSITE" id="PS50837"/>
    </source>
</evidence>
<feature type="repeat" description="WD" evidence="6">
    <location>
        <begin position="927"/>
        <end position="968"/>
    </location>
</feature>
<keyword evidence="2" id="KW-0677">Repeat</keyword>
<dbReference type="PROSITE" id="PS50837">
    <property type="entry name" value="NACHT"/>
    <property type="match status" value="1"/>
</dbReference>
<dbReference type="SMART" id="SM00564">
    <property type="entry name" value="PQQ"/>
    <property type="match status" value="11"/>
</dbReference>
<sequence>MAEIGAAANIIAAIQLSAKVASLCLEYSRAVKNAKTNTESLQRELNTLETTLQGAQRLLESPNGSRLQTSQRLLDGLYGCKSQLKDMEKKLEETLNVGRRQKVMSRLGIRALKWPFESRGVNDIITTLRNNRDELTTALNIDQTGLILDIDQTLVLSKLLTAKGAAFDSHTDEHDARCHPGTRVALLQDITKWAENYQGECVFWLNGMAGTGKSTISRTVAQSFANKEVLGGSFFFKRGEQDRGNAALLFTTIAAQLITKIPTLATFVRDAINADPALPERALKEQFKNLIWKPLESLKGDPTNPKRIVLVVDALDECERDEDVKVIIHLLSQVRTLTSVQLRTFVTSRPELSIRLGFNSIDGQYQGLVLHEIPKPIIEHDIAAFLEYKLKEIRDEYNGLSSGDRQLPSSWPGTEAIQTLVQMAVPLFIFAATTCRFINDDPASRLNEVLNYRSMTKHDEFDQLNATYRPVLDRLIAGKKEAAKRSLVAEFRTVVGSIVLLAEPLSTASLANLLNIARSGIDRRLTSLHSVLSVPASTESPVRIFHLSFRDFLVDRDKRDTNPFWIDERETHGKMANRCLELLSSGDGLRQDICNLDMPGMARADVEPAVINSHLPADVRYACLYWVYHLGQSRPAEDKACITDDHQAYAFLKRHFLHWLEALSLLGKISESIAMIGCLQSLISSENNAGVTSFLRDASRFILNSRSIIDICPVQAYSSAMIFAPERSVIRNTFQEDIPDWISVLPKVDLEWSACRQTIEGHGGSVNAVTFSPDGKTVASGSSDYTVRFWDAATGEERQKLEGHGGSVNAVAFSPDGKTVASGSSDYTVRLWDAATGEERQKLEGHGNWVKAVAFSPDGKMVASGSGDNTVQLWDAATGEERQKLEGHGSSVWAVAFSPDGKTVASGSWDNTVRLWNAATGEERQKLEGRSGSVNAVAFSPDGKTVASGSDDGTVRLWDAATGEEMQKLEGHGSSVQAMAFSSDGKTVASGSWDNTVRLWDAATGEERQKLEGHGSSVNAVAFSPDGKTVASGSGDSTVRLWDAATGEEGQKLEGHGNWVRAVAFSPDRKMVASGSDDGTVRLWDAATGEEMQKLEGHGNWVRAVAFSSDGKMVASGSWDNTVRLWDAATGEERQKLEGRSGSVNAVAFSPDGKTVASGLGDSTVRLWNAATGEEGQKLEGHSDWVQAVAFSPDGKTVASGSSDYTVRLWDAATGEEMQKLEGHSDWVQAVAFSPDGKTVASGSGDNTVRLWDAATGEEGQTLEFDHTLFSLSFSTDSRHLKTDRGIINLDLGSEETSSSPKTSGYSLMFGKDWVTHNGRRALWLPPDFRPSCMASHDNAFALGYNSGLVKVIRFTFS</sequence>
<dbReference type="SUPFAM" id="SSF50978">
    <property type="entry name" value="WD40 repeat-like"/>
    <property type="match status" value="1"/>
</dbReference>
<feature type="coiled-coil region" evidence="7">
    <location>
        <begin position="24"/>
        <end position="58"/>
    </location>
</feature>
<keyword evidence="10" id="KW-1185">Reference proteome</keyword>
<dbReference type="Proteomes" id="UP000774617">
    <property type="component" value="Unassembled WGS sequence"/>
</dbReference>
<dbReference type="InterPro" id="IPR055442">
    <property type="entry name" value="Beta-prop_EML-like_2nd"/>
</dbReference>